<dbReference type="AlphaFoldDB" id="A0A0J1B3Y8"/>
<comment type="similarity">
    <text evidence="1">Belongs to the glycosyl hydrolase 2 family.</text>
</comment>
<keyword evidence="8" id="KW-1185">Reference proteome</keyword>
<dbReference type="SUPFAM" id="SSF49785">
    <property type="entry name" value="Galactose-binding domain-like"/>
    <property type="match status" value="1"/>
</dbReference>
<feature type="domain" description="Cytochrome c" evidence="6">
    <location>
        <begin position="1120"/>
        <end position="1254"/>
    </location>
</feature>
<dbReference type="EMBL" id="LECT01000054">
    <property type="protein sequence ID" value="KLU01467.1"/>
    <property type="molecule type" value="Genomic_DNA"/>
</dbReference>
<evidence type="ECO:0000256" key="1">
    <source>
        <dbReference type="ARBA" id="ARBA00007401"/>
    </source>
</evidence>
<dbReference type="InterPro" id="IPR011042">
    <property type="entry name" value="6-blade_b-propeller_TolB-like"/>
</dbReference>
<dbReference type="Pfam" id="PF02837">
    <property type="entry name" value="Glyco_hydro_2_N"/>
    <property type="match status" value="1"/>
</dbReference>
<dbReference type="PANTHER" id="PTHR33546:SF1">
    <property type="entry name" value="LARGE, MULTIFUNCTIONAL SECRETED PROTEIN"/>
    <property type="match status" value="1"/>
</dbReference>
<evidence type="ECO:0000313" key="8">
    <source>
        <dbReference type="Proteomes" id="UP000036367"/>
    </source>
</evidence>
<evidence type="ECO:0000256" key="3">
    <source>
        <dbReference type="ARBA" id="ARBA00022723"/>
    </source>
</evidence>
<reference evidence="7" key="1">
    <citation type="submission" date="2015-05" db="EMBL/GenBank/DDBJ databases">
        <title>Permanent draft genome of Rhodopirellula islandicus K833.</title>
        <authorList>
            <person name="Kizina J."/>
            <person name="Richter M."/>
            <person name="Glockner F.O."/>
            <person name="Harder J."/>
        </authorList>
    </citation>
    <scope>NUCLEOTIDE SEQUENCE [LARGE SCALE GENOMIC DNA]</scope>
    <source>
        <strain evidence="7">K833</strain>
    </source>
</reference>
<keyword evidence="3 5" id="KW-0479">Metal-binding</keyword>
<dbReference type="GO" id="GO:0009055">
    <property type="term" value="F:electron transfer activity"/>
    <property type="evidence" value="ECO:0007669"/>
    <property type="project" value="InterPro"/>
</dbReference>
<dbReference type="InterPro" id="IPR016024">
    <property type="entry name" value="ARM-type_fold"/>
</dbReference>
<dbReference type="RefSeq" id="WP_047817380.1">
    <property type="nucleotide sequence ID" value="NZ_LECT01000054.1"/>
</dbReference>
<dbReference type="InterPro" id="IPR009056">
    <property type="entry name" value="Cyt_c-like_dom"/>
</dbReference>
<evidence type="ECO:0000256" key="2">
    <source>
        <dbReference type="ARBA" id="ARBA00022617"/>
    </source>
</evidence>
<dbReference type="SUPFAM" id="SSF46626">
    <property type="entry name" value="Cytochrome c"/>
    <property type="match status" value="1"/>
</dbReference>
<dbReference type="InterPro" id="IPR011041">
    <property type="entry name" value="Quinoprot_gluc/sorb_DH_b-prop"/>
</dbReference>
<dbReference type="Gene3D" id="1.10.760.10">
    <property type="entry name" value="Cytochrome c-like domain"/>
    <property type="match status" value="1"/>
</dbReference>
<dbReference type="PROSITE" id="PS51007">
    <property type="entry name" value="CYTC"/>
    <property type="match status" value="1"/>
</dbReference>
<dbReference type="PATRIC" id="fig|595434.4.peg.6301"/>
<dbReference type="Gene3D" id="2.120.10.30">
    <property type="entry name" value="TolB, C-terminal domain"/>
    <property type="match status" value="1"/>
</dbReference>
<dbReference type="InterPro" id="IPR013427">
    <property type="entry name" value="Haem-bd_dom_put"/>
</dbReference>
<dbReference type="SUPFAM" id="SSF50952">
    <property type="entry name" value="Soluble quinoprotein glucose dehydrogenase"/>
    <property type="match status" value="1"/>
</dbReference>
<dbReference type="Pfam" id="PF23500">
    <property type="entry name" value="DUF7133"/>
    <property type="match status" value="1"/>
</dbReference>
<comment type="caution">
    <text evidence="7">The sequence shown here is derived from an EMBL/GenBank/DDBJ whole genome shotgun (WGS) entry which is preliminary data.</text>
</comment>
<evidence type="ECO:0000256" key="5">
    <source>
        <dbReference type="PROSITE-ProRule" id="PRU00433"/>
    </source>
</evidence>
<keyword evidence="2 5" id="KW-0349">Heme</keyword>
<dbReference type="Proteomes" id="UP000036367">
    <property type="component" value="Unassembled WGS sequence"/>
</dbReference>
<dbReference type="STRING" id="595434.RISK_006623"/>
<dbReference type="InterPro" id="IPR036909">
    <property type="entry name" value="Cyt_c-like_dom_sf"/>
</dbReference>
<dbReference type="InterPro" id="IPR006104">
    <property type="entry name" value="Glyco_hydro_2_N"/>
</dbReference>
<protein>
    <recommendedName>
        <fullName evidence="6">Cytochrome c domain-containing protein</fullName>
    </recommendedName>
</protein>
<dbReference type="PANTHER" id="PTHR33546">
    <property type="entry name" value="LARGE, MULTIFUNCTIONAL SECRETED PROTEIN-RELATED"/>
    <property type="match status" value="1"/>
</dbReference>
<evidence type="ECO:0000259" key="6">
    <source>
        <dbReference type="PROSITE" id="PS51007"/>
    </source>
</evidence>
<dbReference type="Gene3D" id="2.60.120.260">
    <property type="entry name" value="Galactose-binding domain-like"/>
    <property type="match status" value="1"/>
</dbReference>
<evidence type="ECO:0000256" key="4">
    <source>
        <dbReference type="ARBA" id="ARBA00023004"/>
    </source>
</evidence>
<dbReference type="NCBIfam" id="TIGR02603">
    <property type="entry name" value="CxxCH_TIGR02603"/>
    <property type="match status" value="1"/>
</dbReference>
<dbReference type="GO" id="GO:0046872">
    <property type="term" value="F:metal ion binding"/>
    <property type="evidence" value="ECO:0007669"/>
    <property type="project" value="UniProtKB-KW"/>
</dbReference>
<organism evidence="7 8">
    <name type="scientific">Rhodopirellula islandica</name>
    <dbReference type="NCBI Taxonomy" id="595434"/>
    <lineage>
        <taxon>Bacteria</taxon>
        <taxon>Pseudomonadati</taxon>
        <taxon>Planctomycetota</taxon>
        <taxon>Planctomycetia</taxon>
        <taxon>Pirellulales</taxon>
        <taxon>Pirellulaceae</taxon>
        <taxon>Rhodopirellula</taxon>
    </lineage>
</organism>
<accession>A0A0J1B3Y8</accession>
<dbReference type="OrthoDB" id="223239at2"/>
<dbReference type="Gene3D" id="1.25.10.10">
    <property type="entry name" value="Leucine-rich Repeat Variant"/>
    <property type="match status" value="1"/>
</dbReference>
<sequence>MSAGRFHLIALTLAVSALCLGWDTRTFAAEAEWIWASGTTAEQAIPHGETCWFRKSLNLRHRGEAIIEIAADDAYEVHVNGRKVGEGESYRQMQEFDISDYIEPGRNVVAVQVQNTRGDTAALVARVSIRPEMGEKWFTFSSDRTWKTNLQEIPLWNTAAYNDGAWQSASVFGPLGETAPWDREPSVEVEVAKENSERFQIQRGFGVQRLINDEQVGSVIAMAFDEFGHVLLSQEGGPLLIVTDRDDDGVPEDVQTYCDQVESIQGILPLNGEVFVTADGPDGSALYRLIDEDRDGELETVKTIVKFSGNGGEHGPHGLRLGPDGMIYISVGSYVKPIGKTGSGETLKDVYEGDLLPRYEDPGGHGRGVKAPGGTIIRTDIEGKVIERIAGGLRNAYDLAFHPEGNLFVHDADMEADVETPWYRPTALMDVTEASEFGWRPGWAKWPEYYIDRLPNVLDTGRGSPTGIECYEHHMFPVRYHNSLFMADWSEGRILNVRLKPNGSGFQADSEVFLKGQPLNVTDLAVGPDGALYFCTGGRGTAGGVYRVVYQGKIPEAMKQLGSGIAAAVRQPQLDAAWSRQRIAAIRRELGSDWDQQLAGVAYSDENPPSYRIRAMNLMQMYGPVPSDDLLIELSKAESELVRRRAAIQLGLNPSSRAKARLNDMLTDSDLRVRRAVCEAMLRSNQIPDDPQPLIDLLAHEDRVLSYVARQVLQQIPAAKWKETVILHEDTRTALVGMLALVAADTNKMTGLLVLKRSSNMMQEFLSDKDFVDTLRLCQVALHRCNIKAKDVPWLAKQIADEFPAGDSRMNHELIRLASYLQAESLVPRAMEYLESDAPELDRVLAAMCLQRIDRQWSARERFALLKFYEGIAGRDSEGSLPMYMVGVTRDFARHLSEDDIQAILDEGSRWRNSALGALFQLERPISEATAEKLRTLDDELTKEDKVDDVHRRLRTGIIAMLATAPDDASSAHLRKIWRTEPQRRAVVAMALAQNPDGENWDYLVRSLNVLDGPAANEVVTRLRAVPIATDDPMALRSLVLMGLRAEKEGATFESVEQLLEHWTGMQRPEGAKQSMAAWQRWYAKSFPDRPVAELPREEESRWDFEQLITHLESDEGQGGDALAGAEVYARVQCANCHRAGNQGTVIGPDLTSVARRFTRREILESVLYPSHVVSDQYASKKVLTLDGDVYVGMVSKAGSDLQIRDSNNHVTILAESEVDLIQPSQSSIMPSGLLDELSLQEIANLMAYLNDANRIEVATRPE</sequence>
<name>A0A0J1B3Y8_RHOIS</name>
<gene>
    <name evidence="7" type="ORF">RISK_006623</name>
</gene>
<proteinExistence type="inferred from homology"/>
<dbReference type="Pfam" id="PF13646">
    <property type="entry name" value="HEAT_2"/>
    <property type="match status" value="1"/>
</dbReference>
<dbReference type="InterPro" id="IPR008979">
    <property type="entry name" value="Galactose-bd-like_sf"/>
</dbReference>
<evidence type="ECO:0000313" key="7">
    <source>
        <dbReference type="EMBL" id="KLU01467.1"/>
    </source>
</evidence>
<dbReference type="GO" id="GO:0020037">
    <property type="term" value="F:heme binding"/>
    <property type="evidence" value="ECO:0007669"/>
    <property type="project" value="InterPro"/>
</dbReference>
<keyword evidence="4 5" id="KW-0408">Iron</keyword>
<dbReference type="InterPro" id="IPR055557">
    <property type="entry name" value="DUF7133"/>
</dbReference>
<dbReference type="SUPFAM" id="SSF48371">
    <property type="entry name" value="ARM repeat"/>
    <property type="match status" value="2"/>
</dbReference>
<dbReference type="InterPro" id="IPR011989">
    <property type="entry name" value="ARM-like"/>
</dbReference>